<keyword evidence="2" id="KW-1185">Reference proteome</keyword>
<dbReference type="EMBL" id="MK867354">
    <property type="protein sequence ID" value="QFG06506.1"/>
    <property type="molecule type" value="Genomic_DNA"/>
</dbReference>
<proteinExistence type="predicted"/>
<evidence type="ECO:0000313" key="2">
    <source>
        <dbReference type="Proteomes" id="UP000515683"/>
    </source>
</evidence>
<organism evidence="1 2">
    <name type="scientific">Synechococcus phage S-SCSM1</name>
    <dbReference type="NCBI Taxonomy" id="2588487"/>
    <lineage>
        <taxon>Viruses</taxon>
        <taxon>Duplodnaviria</taxon>
        <taxon>Heunggongvirae</taxon>
        <taxon>Uroviricota</taxon>
        <taxon>Caudoviricetes</taxon>
        <taxon>Pantevenvirales</taxon>
        <taxon>Kyanoviridae</taxon>
        <taxon>Zhoulongquanvirus</taxon>
        <taxon>Zhoulongquanvirus esscess</taxon>
    </lineage>
</organism>
<name>A0A6M2ZIW4_9CAUD</name>
<accession>A0A6M2ZIW4</accession>
<protein>
    <submittedName>
        <fullName evidence="1">2OG-Fe(II) oxygenase superfamily protein</fullName>
    </submittedName>
</protein>
<dbReference type="Proteomes" id="UP000515683">
    <property type="component" value="Segment"/>
</dbReference>
<reference evidence="1" key="1">
    <citation type="submission" date="2019-04" db="EMBL/GenBank/DDBJ databases">
        <title>Genomic and proteomic characterization of cyanophage S-SCSM1 provides new insights into understanding the viral gene diversity and phage-host interactions.</title>
        <authorList>
            <person name="Wang Q."/>
            <person name="Xu Y."/>
            <person name="Jiao N."/>
            <person name="Zhang R."/>
        </authorList>
    </citation>
    <scope>NUCLEOTIDE SEQUENCE [LARGE SCALE GENOMIC DNA]</scope>
</reference>
<sequence length="243" mass="29019">MIDLSKDPTLFETNDFSNMNIIEFVDGDRVSNLYWMDNFYKRPDDVYNYLLSIEPPLWKVGPDWELGRGTLNTKYFEDRRHMMEHPGICSLYDKVSDICGQEPLDDEIVTNFTRFSRVRENPYKTHYWWPHHDGGYNGICYLSKKDEVGTNLYKPLITDDPEILPLDENGGVRDEHAIPWTPKNLWEIVVRFRSKFNRFVMFEGSYYYHSMDLTGKNYFADHFNDAEFRINQVFFFKNPRAPR</sequence>
<gene>
    <name evidence="1" type="ORF">SSCSM1_242</name>
</gene>
<evidence type="ECO:0000313" key="1">
    <source>
        <dbReference type="EMBL" id="QFG06506.1"/>
    </source>
</evidence>